<dbReference type="Proteomes" id="UP000612055">
    <property type="component" value="Unassembled WGS sequence"/>
</dbReference>
<reference evidence="2" key="1">
    <citation type="journal article" date="2020" name="bioRxiv">
        <title>Comparative genomics of Chlamydomonas.</title>
        <authorList>
            <person name="Craig R.J."/>
            <person name="Hasan A.R."/>
            <person name="Ness R.W."/>
            <person name="Keightley P.D."/>
        </authorList>
    </citation>
    <scope>NUCLEOTIDE SEQUENCE</scope>
    <source>
        <strain evidence="2">CCAP 11/70</strain>
    </source>
</reference>
<evidence type="ECO:0000313" key="3">
    <source>
        <dbReference type="Proteomes" id="UP000612055"/>
    </source>
</evidence>
<sequence>MALRCSLPTLRASTVGKFKQVCLVVVATSVSSGMRPPAVIARNTNAELEKQLAKETQLRVEAEERANKAEKRAKKEAEWARQRSIAGCLLACAMALILRRLWFGPGAISSYATAFVDGVNGVKQLLPRP</sequence>
<feature type="coiled-coil region" evidence="1">
    <location>
        <begin position="38"/>
        <end position="80"/>
    </location>
</feature>
<protein>
    <submittedName>
        <fullName evidence="2">Uncharacterized protein</fullName>
    </submittedName>
</protein>
<dbReference type="EMBL" id="JAEHOE010000006">
    <property type="protein sequence ID" value="KAG2499494.1"/>
    <property type="molecule type" value="Genomic_DNA"/>
</dbReference>
<comment type="caution">
    <text evidence="2">The sequence shown here is derived from an EMBL/GenBank/DDBJ whole genome shotgun (WGS) entry which is preliminary data.</text>
</comment>
<dbReference type="AlphaFoldDB" id="A0A836C561"/>
<keyword evidence="1" id="KW-0175">Coiled coil</keyword>
<evidence type="ECO:0000256" key="1">
    <source>
        <dbReference type="SAM" id="Coils"/>
    </source>
</evidence>
<gene>
    <name evidence="2" type="ORF">HYH03_002441</name>
</gene>
<evidence type="ECO:0000313" key="2">
    <source>
        <dbReference type="EMBL" id="KAG2499494.1"/>
    </source>
</evidence>
<accession>A0A836C561</accession>
<keyword evidence="3" id="KW-1185">Reference proteome</keyword>
<name>A0A836C561_9CHLO</name>
<organism evidence="2 3">
    <name type="scientific">Edaphochlamys debaryana</name>
    <dbReference type="NCBI Taxonomy" id="47281"/>
    <lineage>
        <taxon>Eukaryota</taxon>
        <taxon>Viridiplantae</taxon>
        <taxon>Chlorophyta</taxon>
        <taxon>core chlorophytes</taxon>
        <taxon>Chlorophyceae</taxon>
        <taxon>CS clade</taxon>
        <taxon>Chlamydomonadales</taxon>
        <taxon>Chlamydomonadales incertae sedis</taxon>
        <taxon>Edaphochlamys</taxon>
    </lineage>
</organism>
<proteinExistence type="predicted"/>